<dbReference type="Gene3D" id="3.40.50.150">
    <property type="entry name" value="Vaccinia Virus protein VP39"/>
    <property type="match status" value="1"/>
</dbReference>
<evidence type="ECO:0000313" key="1">
    <source>
        <dbReference type="EMBL" id="SMP27669.1"/>
    </source>
</evidence>
<protein>
    <submittedName>
        <fullName evidence="1">Methyltransferase domain-containing protein</fullName>
    </submittedName>
</protein>
<dbReference type="GO" id="GO:0008168">
    <property type="term" value="F:methyltransferase activity"/>
    <property type="evidence" value="ECO:0007669"/>
    <property type="project" value="UniProtKB-KW"/>
</dbReference>
<name>A0ABY1P6D6_9BACT</name>
<dbReference type="PANTHER" id="PTHR43861">
    <property type="entry name" value="TRANS-ACONITATE 2-METHYLTRANSFERASE-RELATED"/>
    <property type="match status" value="1"/>
</dbReference>
<sequence>MYKACKFCGSLSLISFEATERMFGMGGSFSYSECADCRSIQLDEVPPNLGDYYSQSGYYSFLPLVQSGLARRIFKQVRMSLLLTTKSKAFEPKEYGYWLKKLAPTFHSKIADVGCGNGQLLYELFASGYTDLHGFDPFMKQNLTVNPSLHLWKKGIEESENTFDLIMLHHAFEHMENPMEALQACYDKLNPGGRLLIRTPVADAAIWKEKREFWVQLDAPRHLIIPSISGFEIVSKSIGFNLDEVLFDSTAFQFWGTELYERGISLHKKSAHDVFSQKEIESLEKKALRYNKEGKGDQVCFFLSKAD</sequence>
<gene>
    <name evidence="1" type="ORF">SAMN06265367_105105</name>
</gene>
<keyword evidence="1" id="KW-0489">Methyltransferase</keyword>
<dbReference type="EMBL" id="FXUA01000005">
    <property type="protein sequence ID" value="SMP27669.1"/>
    <property type="molecule type" value="Genomic_DNA"/>
</dbReference>
<organism evidence="1 2">
    <name type="scientific">Algoriphagus winogradskyi</name>
    <dbReference type="NCBI Taxonomy" id="237017"/>
    <lineage>
        <taxon>Bacteria</taxon>
        <taxon>Pseudomonadati</taxon>
        <taxon>Bacteroidota</taxon>
        <taxon>Cytophagia</taxon>
        <taxon>Cytophagales</taxon>
        <taxon>Cyclobacteriaceae</taxon>
        <taxon>Algoriphagus</taxon>
    </lineage>
</organism>
<reference evidence="1 2" key="1">
    <citation type="submission" date="2017-05" db="EMBL/GenBank/DDBJ databases">
        <authorList>
            <person name="Varghese N."/>
            <person name="Submissions S."/>
        </authorList>
    </citation>
    <scope>NUCLEOTIDE SEQUENCE [LARGE SCALE GENOMIC DNA]</scope>
    <source>
        <strain evidence="1 2">DSM 15360</strain>
    </source>
</reference>
<keyword evidence="1" id="KW-0808">Transferase</keyword>
<dbReference type="Proteomes" id="UP001157915">
    <property type="component" value="Unassembled WGS sequence"/>
</dbReference>
<dbReference type="CDD" id="cd02440">
    <property type="entry name" value="AdoMet_MTases"/>
    <property type="match status" value="1"/>
</dbReference>
<proteinExistence type="predicted"/>
<dbReference type="InterPro" id="IPR029063">
    <property type="entry name" value="SAM-dependent_MTases_sf"/>
</dbReference>
<evidence type="ECO:0000313" key="2">
    <source>
        <dbReference type="Proteomes" id="UP001157915"/>
    </source>
</evidence>
<accession>A0ABY1P6D6</accession>
<dbReference type="GO" id="GO:0032259">
    <property type="term" value="P:methylation"/>
    <property type="evidence" value="ECO:0007669"/>
    <property type="project" value="UniProtKB-KW"/>
</dbReference>
<keyword evidence="2" id="KW-1185">Reference proteome</keyword>
<comment type="caution">
    <text evidence="1">The sequence shown here is derived from an EMBL/GenBank/DDBJ whole genome shotgun (WGS) entry which is preliminary data.</text>
</comment>
<dbReference type="Pfam" id="PF13489">
    <property type="entry name" value="Methyltransf_23"/>
    <property type="match status" value="1"/>
</dbReference>
<dbReference type="SUPFAM" id="SSF53335">
    <property type="entry name" value="S-adenosyl-L-methionine-dependent methyltransferases"/>
    <property type="match status" value="1"/>
</dbReference>